<dbReference type="EMBL" id="JAUCMX010000001">
    <property type="protein sequence ID" value="KAK3556318.1"/>
    <property type="molecule type" value="Genomic_DNA"/>
</dbReference>
<accession>A0AAE0RHT5</accession>
<dbReference type="InterPro" id="IPR051320">
    <property type="entry name" value="Viral_Replic_Matur_Polypro"/>
</dbReference>
<evidence type="ECO:0000259" key="2">
    <source>
        <dbReference type="Pfam" id="PF17919"/>
    </source>
</evidence>
<dbReference type="Proteomes" id="UP001274896">
    <property type="component" value="Unassembled WGS sequence"/>
</dbReference>
<dbReference type="InterPro" id="IPR041577">
    <property type="entry name" value="RT_RNaseH_2"/>
</dbReference>
<evidence type="ECO:0000313" key="4">
    <source>
        <dbReference type="Proteomes" id="UP001274896"/>
    </source>
</evidence>
<keyword evidence="4" id="KW-1185">Reference proteome</keyword>
<reference evidence="3" key="1">
    <citation type="submission" date="2023-06" db="EMBL/GenBank/DDBJ databases">
        <title>Male Hemibagrus guttatus genome.</title>
        <authorList>
            <person name="Bian C."/>
        </authorList>
    </citation>
    <scope>NUCLEOTIDE SEQUENCE</scope>
    <source>
        <strain evidence="3">Male_cb2023</strain>
        <tissue evidence="3">Muscle</tissue>
    </source>
</reference>
<organism evidence="3 4">
    <name type="scientific">Hemibagrus guttatus</name>
    <dbReference type="NCBI Taxonomy" id="175788"/>
    <lineage>
        <taxon>Eukaryota</taxon>
        <taxon>Metazoa</taxon>
        <taxon>Chordata</taxon>
        <taxon>Craniata</taxon>
        <taxon>Vertebrata</taxon>
        <taxon>Euteleostomi</taxon>
        <taxon>Actinopterygii</taxon>
        <taxon>Neopterygii</taxon>
        <taxon>Teleostei</taxon>
        <taxon>Ostariophysi</taxon>
        <taxon>Siluriformes</taxon>
        <taxon>Bagridae</taxon>
        <taxon>Hemibagrus</taxon>
    </lineage>
</organism>
<dbReference type="SUPFAM" id="SSF56672">
    <property type="entry name" value="DNA/RNA polymerases"/>
    <property type="match status" value="1"/>
</dbReference>
<name>A0AAE0RHT5_9TELE</name>
<sequence>MVHIPPSKRNGSPISGGASGQEKSQSELLEPKQGNPGQERGQEKGDQPSFVLTPIPRPLIMDPESGTGFKLLSGSKLLSFALTNKIFSRSTKHFSPFQRLYLHSCPASMPFGFCILHDNQSLFTKALIDSGDDQDLTCTSMLAKLKLPKFIKGYSTLAAPLTALTSTKVPFQWNALAAKAFSNLKQRFSSAPILTIPDPSLQFVVEADASGRGLRAMLSQEVEGEECLDIKRTVLIIQYYLLEQAFTLCLEHAPLELLHCMKDAKVWNTHCERRERQDCLKEHFHACL</sequence>
<proteinExistence type="predicted"/>
<feature type="region of interest" description="Disordered" evidence="1">
    <location>
        <begin position="1"/>
        <end position="54"/>
    </location>
</feature>
<dbReference type="Gene3D" id="3.30.70.270">
    <property type="match status" value="1"/>
</dbReference>
<evidence type="ECO:0000256" key="1">
    <source>
        <dbReference type="SAM" id="MobiDB-lite"/>
    </source>
</evidence>
<feature type="domain" description="Reverse transcriptase/retrotransposon-derived protein RNase H-like" evidence="2">
    <location>
        <begin position="173"/>
        <end position="225"/>
    </location>
</feature>
<dbReference type="PANTHER" id="PTHR33064">
    <property type="entry name" value="POL PROTEIN"/>
    <property type="match status" value="1"/>
</dbReference>
<evidence type="ECO:0000313" key="3">
    <source>
        <dbReference type="EMBL" id="KAK3556318.1"/>
    </source>
</evidence>
<dbReference type="AlphaFoldDB" id="A0AAE0RHT5"/>
<gene>
    <name evidence="3" type="ORF">QTP70_007117</name>
</gene>
<dbReference type="InterPro" id="IPR043128">
    <property type="entry name" value="Rev_trsase/Diguanyl_cyclase"/>
</dbReference>
<protein>
    <recommendedName>
        <fullName evidence="2">Reverse transcriptase/retrotransposon-derived protein RNase H-like domain-containing protein</fullName>
    </recommendedName>
</protein>
<dbReference type="InterPro" id="IPR043502">
    <property type="entry name" value="DNA/RNA_pol_sf"/>
</dbReference>
<dbReference type="PANTHER" id="PTHR33064:SF37">
    <property type="entry name" value="RIBONUCLEASE H"/>
    <property type="match status" value="1"/>
</dbReference>
<comment type="caution">
    <text evidence="3">The sequence shown here is derived from an EMBL/GenBank/DDBJ whole genome shotgun (WGS) entry which is preliminary data.</text>
</comment>
<dbReference type="Pfam" id="PF17919">
    <property type="entry name" value="RT_RNaseH_2"/>
    <property type="match status" value="1"/>
</dbReference>